<dbReference type="EMBL" id="BKCJ011836245">
    <property type="protein sequence ID" value="GFD57033.1"/>
    <property type="molecule type" value="Genomic_DNA"/>
</dbReference>
<gene>
    <name evidence="1" type="ORF">Tci_929002</name>
</gene>
<organism evidence="1">
    <name type="scientific">Tanacetum cinerariifolium</name>
    <name type="common">Dalmatian daisy</name>
    <name type="synonym">Chrysanthemum cinerariifolium</name>
    <dbReference type="NCBI Taxonomy" id="118510"/>
    <lineage>
        <taxon>Eukaryota</taxon>
        <taxon>Viridiplantae</taxon>
        <taxon>Streptophyta</taxon>
        <taxon>Embryophyta</taxon>
        <taxon>Tracheophyta</taxon>
        <taxon>Spermatophyta</taxon>
        <taxon>Magnoliopsida</taxon>
        <taxon>eudicotyledons</taxon>
        <taxon>Gunneridae</taxon>
        <taxon>Pentapetalae</taxon>
        <taxon>asterids</taxon>
        <taxon>campanulids</taxon>
        <taxon>Asterales</taxon>
        <taxon>Asteraceae</taxon>
        <taxon>Asteroideae</taxon>
        <taxon>Anthemideae</taxon>
        <taxon>Anthemidinae</taxon>
        <taxon>Tanacetum</taxon>
    </lineage>
</organism>
<protein>
    <submittedName>
        <fullName evidence="1">Uncharacterized protein</fullName>
    </submittedName>
</protein>
<evidence type="ECO:0000313" key="1">
    <source>
        <dbReference type="EMBL" id="GFD57033.1"/>
    </source>
</evidence>
<accession>A0A699XCV7</accession>
<feature type="non-terminal residue" evidence="1">
    <location>
        <position position="1"/>
    </location>
</feature>
<dbReference type="AlphaFoldDB" id="A0A699XCV7"/>
<comment type="caution">
    <text evidence="1">The sequence shown here is derived from an EMBL/GenBank/DDBJ whole genome shotgun (WGS) entry which is preliminary data.</text>
</comment>
<feature type="non-terminal residue" evidence="1">
    <location>
        <position position="71"/>
    </location>
</feature>
<proteinExistence type="predicted"/>
<name>A0A699XCV7_TANCI</name>
<sequence>LAGRGQQREGQQVGRHYHKQVVGVSVINKFLVVEYRAVGPRVLHDGPKQRLIAEVGRAVVTHHQLNAQGRG</sequence>
<reference evidence="1" key="1">
    <citation type="journal article" date="2019" name="Sci. Rep.">
        <title>Draft genome of Tanacetum cinerariifolium, the natural source of mosquito coil.</title>
        <authorList>
            <person name="Yamashiro T."/>
            <person name="Shiraishi A."/>
            <person name="Satake H."/>
            <person name="Nakayama K."/>
        </authorList>
    </citation>
    <scope>NUCLEOTIDE SEQUENCE</scope>
</reference>